<proteinExistence type="predicted"/>
<organism evidence="2 3">
    <name type="scientific">Triticum turgidum subsp. durum</name>
    <name type="common">Durum wheat</name>
    <name type="synonym">Triticum durum</name>
    <dbReference type="NCBI Taxonomy" id="4567"/>
    <lineage>
        <taxon>Eukaryota</taxon>
        <taxon>Viridiplantae</taxon>
        <taxon>Streptophyta</taxon>
        <taxon>Embryophyta</taxon>
        <taxon>Tracheophyta</taxon>
        <taxon>Spermatophyta</taxon>
        <taxon>Magnoliopsida</taxon>
        <taxon>Liliopsida</taxon>
        <taxon>Poales</taxon>
        <taxon>Poaceae</taxon>
        <taxon>BOP clade</taxon>
        <taxon>Pooideae</taxon>
        <taxon>Triticodae</taxon>
        <taxon>Triticeae</taxon>
        <taxon>Triticinae</taxon>
        <taxon>Triticum</taxon>
    </lineage>
</organism>
<evidence type="ECO:0008006" key="4">
    <source>
        <dbReference type="Google" id="ProtNLM"/>
    </source>
</evidence>
<accession>A0A9R0WBD0</accession>
<feature type="region of interest" description="Disordered" evidence="1">
    <location>
        <begin position="1"/>
        <end position="28"/>
    </location>
</feature>
<dbReference type="GO" id="GO:0003676">
    <property type="term" value="F:nucleic acid binding"/>
    <property type="evidence" value="ECO:0007669"/>
    <property type="project" value="InterPro"/>
</dbReference>
<gene>
    <name evidence="2" type="ORF">TRITD_4Bv1G097140</name>
</gene>
<evidence type="ECO:0000313" key="2">
    <source>
        <dbReference type="EMBL" id="VAI05540.1"/>
    </source>
</evidence>
<dbReference type="EMBL" id="LT934118">
    <property type="protein sequence ID" value="VAI05540.1"/>
    <property type="molecule type" value="Genomic_DNA"/>
</dbReference>
<protein>
    <recommendedName>
        <fullName evidence="4">3'-5' exonuclease domain-containing protein</fullName>
    </recommendedName>
</protein>
<name>A0A9R0WBD0_TRITD</name>
<dbReference type="InterPro" id="IPR036397">
    <property type="entry name" value="RNaseH_sf"/>
</dbReference>
<evidence type="ECO:0000313" key="3">
    <source>
        <dbReference type="Proteomes" id="UP000324705"/>
    </source>
</evidence>
<evidence type="ECO:0000256" key="1">
    <source>
        <dbReference type="SAM" id="MobiDB-lite"/>
    </source>
</evidence>
<sequence length="124" mass="14255">MAQEPSAKCHRGEMSDQSSNLDDVHVPGEKREYTRTLTGVELHGKETLEIVCTRKPDKVDVMIGRLKMKSLDLYPRFIGVDVEFTRRDEPLQMAIVLQLCMEELCLVYHIVAATKWSFITQTEK</sequence>
<dbReference type="Gramene" id="TRITD4Bv1G097140.1">
    <property type="protein sequence ID" value="TRITD4Bv1G097140.1"/>
    <property type="gene ID" value="TRITD4Bv1G097140"/>
</dbReference>
<reference evidence="2 3" key="1">
    <citation type="submission" date="2017-09" db="EMBL/GenBank/DDBJ databases">
        <authorList>
            <consortium name="International Durum Wheat Genome Sequencing Consortium (IDWGSC)"/>
            <person name="Milanesi L."/>
        </authorList>
    </citation>
    <scope>NUCLEOTIDE SEQUENCE [LARGE SCALE GENOMIC DNA]</scope>
    <source>
        <strain evidence="3">cv. Svevo</strain>
    </source>
</reference>
<keyword evidence="3" id="KW-1185">Reference proteome</keyword>
<dbReference type="AlphaFoldDB" id="A0A9R0WBD0"/>
<dbReference type="Proteomes" id="UP000324705">
    <property type="component" value="Chromosome 4B"/>
</dbReference>
<dbReference type="Gene3D" id="3.30.420.10">
    <property type="entry name" value="Ribonuclease H-like superfamily/Ribonuclease H"/>
    <property type="match status" value="1"/>
</dbReference>